<dbReference type="RefSeq" id="WP_311558699.1">
    <property type="nucleotide sequence ID" value="NZ_JAVREJ010000017.1"/>
</dbReference>
<protein>
    <submittedName>
        <fullName evidence="1">Uncharacterized protein</fullName>
    </submittedName>
</protein>
<dbReference type="Proteomes" id="UP001183202">
    <property type="component" value="Unassembled WGS sequence"/>
</dbReference>
<keyword evidence="2" id="KW-1185">Reference proteome</keyword>
<sequence length="63" mass="6495">MDTPDVDYGRCSGCHELKHVIAGGIVADHNGYDTDGTSVAVVRCPGSGRPPLDAEEEVAPVAS</sequence>
<reference evidence="2" key="1">
    <citation type="submission" date="2023-07" db="EMBL/GenBank/DDBJ databases">
        <title>30 novel species of actinomycetes from the DSMZ collection.</title>
        <authorList>
            <person name="Nouioui I."/>
        </authorList>
    </citation>
    <scope>NUCLEOTIDE SEQUENCE [LARGE SCALE GENOMIC DNA]</scope>
    <source>
        <strain evidence="2">DSM 45834</strain>
    </source>
</reference>
<accession>A0ABU2NE82</accession>
<evidence type="ECO:0000313" key="2">
    <source>
        <dbReference type="Proteomes" id="UP001183202"/>
    </source>
</evidence>
<comment type="caution">
    <text evidence="1">The sequence shown here is derived from an EMBL/GenBank/DDBJ whole genome shotgun (WGS) entry which is preliminary data.</text>
</comment>
<proteinExistence type="predicted"/>
<gene>
    <name evidence="1" type="ORF">RM445_21905</name>
</gene>
<organism evidence="1 2">
    <name type="scientific">Pseudonocardia charpentierae</name>
    <dbReference type="NCBI Taxonomy" id="3075545"/>
    <lineage>
        <taxon>Bacteria</taxon>
        <taxon>Bacillati</taxon>
        <taxon>Actinomycetota</taxon>
        <taxon>Actinomycetes</taxon>
        <taxon>Pseudonocardiales</taxon>
        <taxon>Pseudonocardiaceae</taxon>
        <taxon>Pseudonocardia</taxon>
    </lineage>
</organism>
<dbReference type="EMBL" id="JAVREJ010000017">
    <property type="protein sequence ID" value="MDT0352189.1"/>
    <property type="molecule type" value="Genomic_DNA"/>
</dbReference>
<name>A0ABU2NE82_9PSEU</name>
<evidence type="ECO:0000313" key="1">
    <source>
        <dbReference type="EMBL" id="MDT0352189.1"/>
    </source>
</evidence>